<dbReference type="InterPro" id="IPR036291">
    <property type="entry name" value="NAD(P)-bd_dom_sf"/>
</dbReference>
<organism evidence="7 8">
    <name type="scientific">Mycena chlorophos</name>
    <name type="common">Agaric fungus</name>
    <name type="synonym">Agaricus chlorophos</name>
    <dbReference type="NCBI Taxonomy" id="658473"/>
    <lineage>
        <taxon>Eukaryota</taxon>
        <taxon>Fungi</taxon>
        <taxon>Dikarya</taxon>
        <taxon>Basidiomycota</taxon>
        <taxon>Agaricomycotina</taxon>
        <taxon>Agaricomycetes</taxon>
        <taxon>Agaricomycetidae</taxon>
        <taxon>Agaricales</taxon>
        <taxon>Marasmiineae</taxon>
        <taxon>Mycenaceae</taxon>
        <taxon>Mycena</taxon>
    </lineage>
</organism>
<evidence type="ECO:0000256" key="1">
    <source>
        <dbReference type="ARBA" id="ARBA00010928"/>
    </source>
</evidence>
<dbReference type="InterPro" id="IPR016169">
    <property type="entry name" value="FAD-bd_PCMH_sub2"/>
</dbReference>
<dbReference type="InterPro" id="IPR006094">
    <property type="entry name" value="Oxid_FAD_bind_N"/>
</dbReference>
<dbReference type="PROSITE" id="PS51387">
    <property type="entry name" value="FAD_PCMH"/>
    <property type="match status" value="1"/>
</dbReference>
<dbReference type="Gene3D" id="3.40.50.720">
    <property type="entry name" value="NAD(P)-binding Rossmann-like Domain"/>
    <property type="match status" value="1"/>
</dbReference>
<dbReference type="InterPro" id="IPR055170">
    <property type="entry name" value="GFO_IDH_MocA-like_dom"/>
</dbReference>
<dbReference type="InterPro" id="IPR000683">
    <property type="entry name" value="Gfo/Idh/MocA-like_OxRdtase_N"/>
</dbReference>
<proteinExistence type="inferred from homology"/>
<dbReference type="Pfam" id="PF22725">
    <property type="entry name" value="GFO_IDH_MocA_C3"/>
    <property type="match status" value="1"/>
</dbReference>
<evidence type="ECO:0000256" key="5">
    <source>
        <dbReference type="ARBA" id="ARBA00049233"/>
    </source>
</evidence>
<dbReference type="Gene3D" id="3.30.43.10">
    <property type="entry name" value="Uridine Diphospho-n-acetylenolpyruvylglucosamine Reductase, domain 2"/>
    <property type="match status" value="1"/>
</dbReference>
<dbReference type="InterPro" id="IPR016166">
    <property type="entry name" value="FAD-bd_PCMH"/>
</dbReference>
<gene>
    <name evidence="7" type="ORF">MCHLO_13356</name>
</gene>
<dbReference type="PANTHER" id="PTHR22604:SF105">
    <property type="entry name" value="TRANS-1,2-DIHYDROBENZENE-1,2-DIOL DEHYDROGENASE"/>
    <property type="match status" value="1"/>
</dbReference>
<feature type="domain" description="FAD-binding PCMH-type" evidence="6">
    <location>
        <begin position="512"/>
        <end position="682"/>
    </location>
</feature>
<dbReference type="Gene3D" id="3.30.465.10">
    <property type="match status" value="1"/>
</dbReference>
<dbReference type="Proteomes" id="UP000815677">
    <property type="component" value="Unassembled WGS sequence"/>
</dbReference>
<comment type="catalytic activity">
    <reaction evidence="5">
        <text>D-xylose + NADP(+) = D-xylono-1,5-lactone + NADPH + H(+)</text>
        <dbReference type="Rhea" id="RHEA:22000"/>
        <dbReference type="ChEBI" id="CHEBI:15378"/>
        <dbReference type="ChEBI" id="CHEBI:15867"/>
        <dbReference type="ChEBI" id="CHEBI:53455"/>
        <dbReference type="ChEBI" id="CHEBI:57783"/>
        <dbReference type="ChEBI" id="CHEBI:58349"/>
        <dbReference type="EC" id="1.1.1.179"/>
    </reaction>
</comment>
<accession>A0ABQ0M0B9</accession>
<dbReference type="PANTHER" id="PTHR22604">
    <property type="entry name" value="OXIDOREDUCTASES"/>
    <property type="match status" value="1"/>
</dbReference>
<dbReference type="SUPFAM" id="SSF56176">
    <property type="entry name" value="FAD-binding/transporter-associated domain-like"/>
    <property type="match status" value="1"/>
</dbReference>
<dbReference type="SUPFAM" id="SSF51735">
    <property type="entry name" value="NAD(P)-binding Rossmann-fold domains"/>
    <property type="match status" value="1"/>
</dbReference>
<dbReference type="Pfam" id="PF01565">
    <property type="entry name" value="FAD_binding_4"/>
    <property type="match status" value="1"/>
</dbReference>
<keyword evidence="8" id="KW-1185">Reference proteome</keyword>
<evidence type="ECO:0000256" key="3">
    <source>
        <dbReference type="ARBA" id="ARBA00038984"/>
    </source>
</evidence>
<comment type="similarity">
    <text evidence="1">Belongs to the Gfo/Idh/MocA family.</text>
</comment>
<dbReference type="Gene3D" id="3.40.462.20">
    <property type="match status" value="1"/>
</dbReference>
<dbReference type="EC" id="1.1.1.179" evidence="3"/>
<name>A0ABQ0M0B9_MYCCL</name>
<reference evidence="7" key="1">
    <citation type="submission" date="2014-09" db="EMBL/GenBank/DDBJ databases">
        <title>Genome sequence of the luminous mushroom Mycena chlorophos for searching fungal bioluminescence genes.</title>
        <authorList>
            <person name="Tanaka Y."/>
            <person name="Kasuga D."/>
            <person name="Oba Y."/>
            <person name="Hase S."/>
            <person name="Sato K."/>
            <person name="Oba Y."/>
            <person name="Sakakibara Y."/>
        </authorList>
    </citation>
    <scope>NUCLEOTIDE SEQUENCE</scope>
</reference>
<dbReference type="InterPro" id="IPR036318">
    <property type="entry name" value="FAD-bd_PCMH-like_sf"/>
</dbReference>
<dbReference type="Gene3D" id="3.30.360.10">
    <property type="entry name" value="Dihydrodipicolinate Reductase, domain 2"/>
    <property type="match status" value="1"/>
</dbReference>
<evidence type="ECO:0000256" key="4">
    <source>
        <dbReference type="ARBA" id="ARBA00042988"/>
    </source>
</evidence>
<dbReference type="InterPro" id="IPR050984">
    <property type="entry name" value="Gfo/Idh/MocA_domain"/>
</dbReference>
<keyword evidence="2" id="KW-0560">Oxidoreductase</keyword>
<evidence type="ECO:0000313" key="7">
    <source>
        <dbReference type="EMBL" id="GAT56738.1"/>
    </source>
</evidence>
<protein>
    <recommendedName>
        <fullName evidence="3">D-xylose 1-dehydrogenase (NADP(+), D-xylono-1,5-lactone-forming)</fullName>
        <ecNumber evidence="3">1.1.1.179</ecNumber>
    </recommendedName>
    <alternativeName>
        <fullName evidence="4">D-xylose-NADP dehydrogenase</fullName>
    </alternativeName>
</protein>
<dbReference type="EMBL" id="DF849332">
    <property type="protein sequence ID" value="GAT56738.1"/>
    <property type="molecule type" value="Genomic_DNA"/>
</dbReference>
<dbReference type="Pfam" id="PF01408">
    <property type="entry name" value="GFO_IDH_MocA"/>
    <property type="match status" value="1"/>
</dbReference>
<evidence type="ECO:0000256" key="2">
    <source>
        <dbReference type="ARBA" id="ARBA00023002"/>
    </source>
</evidence>
<dbReference type="InterPro" id="IPR016167">
    <property type="entry name" value="FAD-bd_PCMH_sub1"/>
</dbReference>
<evidence type="ECO:0000313" key="8">
    <source>
        <dbReference type="Proteomes" id="UP000815677"/>
    </source>
</evidence>
<evidence type="ECO:0000259" key="6">
    <source>
        <dbReference type="PROSITE" id="PS51387"/>
    </source>
</evidence>
<dbReference type="SUPFAM" id="SSF55347">
    <property type="entry name" value="Glyceraldehyde-3-phosphate dehydrogenase-like, C-terminal domain"/>
    <property type="match status" value="1"/>
</dbReference>
<sequence>MFALLSRIYHISNPPHATASPETKPLNFGSLGAAKITPGALVKPAQSHPEVVLYAVAARDAQRAEEFAKEHGFQKSYGGPTGYQDMLDDPALDVVYNPLPNGLHFEWTMKALDAGKHVLLEKPATNTAAEAAAIYALASRKNLVVLEAFHYRFHPAIQRVKTILDSGELGPIKTVKAALTAPEGTAPEGDIRWSYELGGGSTMDPGCYTLNVLRYLAGCNPVDVLTAKAVPYSTKPEHKQVDKMFWATLAMERESVGEIHSNLDEKKLWGIIPRIPKLSAIVECANGKVEIFNFLIPHFYHSITVSPAGKSRRVERAYSFKGIAKGEDWWTTYRYQLEAFVDKVQGRVPQTWLEADDTIANMKWVEAIYAKDGFGSRPASKYEPKQKMKRGVSVMRASGVIRLIAAGFGLTFMESYHSGPSSRNSAAAASLWLVIIRQTWHLSSAANIATRTQMSPRTQALLLFLSIVVATATRTPQTPCSQIQAEISPHSSVFFPGTAGFAADIAHFALSAEQNSTCSVEPATTEDLGTILSIVGKTRTPFAVKGGGHNLNPGFSSTAGVEISMTRFNKLVFVAASQTVEVGSGLIWDDVYAGLAPFNVSVVGGRATGIGISGYLLGGGYSYQTNEYGLAVDNVVSIELVLPDGQVQVVSQTSNPDLFFAVRGGGNNFGVATTFTLKTHAQGMVWGGSLTYNGSEMEAVTQALLHYTTSNTDPKTGLQCTYASLQGQQIVMVNIYYNAPTPAAGVFNKFLDIPAISSDVGTRSYYSLILSADTNLTAGFRGVYNTISHTAVTAGLTSAMINETMFYGSLLAAHTLVLNGYVIEPFIPAAYQKGRGAAYPPDNARSENIHPMNIYYAWVDPAADELMVNISRATANRLASVATQENILATVKYPNYALFGTPLEELYGENIQRLHEIALKIDSEGTMGLAGGWKL</sequence>